<dbReference type="Proteomes" id="UP000217790">
    <property type="component" value="Unassembled WGS sequence"/>
</dbReference>
<keyword evidence="1" id="KW-0732">Signal</keyword>
<sequence>MCSVVLGWFWILGKSSLFQIANAIRDVCFRKRELTVRRTLSSRVAAFYLIRYIGRARSSHGYLTLIPASTDVPSLHRLRGQTEGGFWRALSPRMVSNIMHHGARQR</sequence>
<dbReference type="AlphaFoldDB" id="A0A2H3DGZ8"/>
<evidence type="ECO:0008006" key="4">
    <source>
        <dbReference type="Google" id="ProtNLM"/>
    </source>
</evidence>
<dbReference type="InParanoid" id="A0A2H3DGZ8"/>
<reference evidence="3" key="1">
    <citation type="journal article" date="2017" name="Nat. Ecol. Evol.">
        <title>Genome expansion and lineage-specific genetic innovations in the forest pathogenic fungi Armillaria.</title>
        <authorList>
            <person name="Sipos G."/>
            <person name="Prasanna A.N."/>
            <person name="Walter M.C."/>
            <person name="O'Connor E."/>
            <person name="Balint B."/>
            <person name="Krizsan K."/>
            <person name="Kiss B."/>
            <person name="Hess J."/>
            <person name="Varga T."/>
            <person name="Slot J."/>
            <person name="Riley R."/>
            <person name="Boka B."/>
            <person name="Rigling D."/>
            <person name="Barry K."/>
            <person name="Lee J."/>
            <person name="Mihaltcheva S."/>
            <person name="LaButti K."/>
            <person name="Lipzen A."/>
            <person name="Waldron R."/>
            <person name="Moloney N.M."/>
            <person name="Sperisen C."/>
            <person name="Kredics L."/>
            <person name="Vagvoelgyi C."/>
            <person name="Patrignani A."/>
            <person name="Fitzpatrick D."/>
            <person name="Nagy I."/>
            <person name="Doyle S."/>
            <person name="Anderson J.B."/>
            <person name="Grigoriev I.V."/>
            <person name="Gueldener U."/>
            <person name="Muensterkoetter M."/>
            <person name="Nagy L.G."/>
        </authorList>
    </citation>
    <scope>NUCLEOTIDE SEQUENCE [LARGE SCALE GENOMIC DNA]</scope>
    <source>
        <strain evidence="3">Ar21-2</strain>
    </source>
</reference>
<evidence type="ECO:0000313" key="2">
    <source>
        <dbReference type="EMBL" id="PBK90742.1"/>
    </source>
</evidence>
<keyword evidence="3" id="KW-1185">Reference proteome</keyword>
<evidence type="ECO:0000256" key="1">
    <source>
        <dbReference type="SAM" id="SignalP"/>
    </source>
</evidence>
<name>A0A2H3DGZ8_ARMGA</name>
<proteinExistence type="predicted"/>
<dbReference type="EMBL" id="KZ293664">
    <property type="protein sequence ID" value="PBK90742.1"/>
    <property type="molecule type" value="Genomic_DNA"/>
</dbReference>
<evidence type="ECO:0000313" key="3">
    <source>
        <dbReference type="Proteomes" id="UP000217790"/>
    </source>
</evidence>
<organism evidence="2 3">
    <name type="scientific">Armillaria gallica</name>
    <name type="common">Bulbous honey fungus</name>
    <name type="synonym">Armillaria bulbosa</name>
    <dbReference type="NCBI Taxonomy" id="47427"/>
    <lineage>
        <taxon>Eukaryota</taxon>
        <taxon>Fungi</taxon>
        <taxon>Dikarya</taxon>
        <taxon>Basidiomycota</taxon>
        <taxon>Agaricomycotina</taxon>
        <taxon>Agaricomycetes</taxon>
        <taxon>Agaricomycetidae</taxon>
        <taxon>Agaricales</taxon>
        <taxon>Marasmiineae</taxon>
        <taxon>Physalacriaceae</taxon>
        <taxon>Armillaria</taxon>
    </lineage>
</organism>
<feature type="signal peptide" evidence="1">
    <location>
        <begin position="1"/>
        <end position="23"/>
    </location>
</feature>
<gene>
    <name evidence="2" type="ORF">ARMGADRAFT_291616</name>
</gene>
<feature type="chain" id="PRO_5013776434" description="Secreted protein" evidence="1">
    <location>
        <begin position="24"/>
        <end position="106"/>
    </location>
</feature>
<accession>A0A2H3DGZ8</accession>
<protein>
    <recommendedName>
        <fullName evidence="4">Secreted protein</fullName>
    </recommendedName>
</protein>